<dbReference type="Proteomes" id="UP000296990">
    <property type="component" value="Segment"/>
</dbReference>
<protein>
    <submittedName>
        <fullName evidence="1">Uncharacterized protein</fullName>
    </submittedName>
</protein>
<evidence type="ECO:0000313" key="1">
    <source>
        <dbReference type="EMBL" id="QBZ69523.1"/>
    </source>
</evidence>
<reference evidence="1 2" key="1">
    <citation type="submission" date="2019-03" db="EMBL/GenBank/DDBJ databases">
        <title>Bacteriophages that Target Cytolytic Enterococcus faecalis Reduce Features of Ethanol-induced Liver Disease.</title>
        <authorList>
            <person name="Fouts D.E."/>
            <person name="Duan Y."/>
            <person name="White R.C."/>
            <person name="Nguyen K."/>
            <person name="Singh I."/>
            <person name="Schnabl B."/>
        </authorList>
    </citation>
    <scope>NUCLEOTIDE SEQUENCE [LARGE SCALE GENOMIC DNA]</scope>
</reference>
<keyword evidence="2" id="KW-1185">Reference proteome</keyword>
<proteinExistence type="predicted"/>
<dbReference type="GeneID" id="56214402"/>
<dbReference type="KEGG" id="vg:56214402"/>
<accession>A0A4D6DT55</accession>
<organism evidence="1 2">
    <name type="scientific">Enterococcus phage vB_EfaP_Ef6.3</name>
    <dbReference type="NCBI Taxonomy" id="2546622"/>
    <lineage>
        <taxon>Viruses</taxon>
        <taxon>Duplodnaviria</taxon>
        <taxon>Heunggongvirae</taxon>
        <taxon>Uroviricota</taxon>
        <taxon>Caudoviricetes</taxon>
        <taxon>Rountreeviridae</taxon>
        <taxon>Sarlesvirinae</taxon>
        <taxon>Copernicusvirus</taxon>
        <taxon>Copernicusvirus Ef63</taxon>
    </lineage>
</organism>
<name>A0A4D6DT55_9CAUD</name>
<evidence type="ECO:0000313" key="2">
    <source>
        <dbReference type="Proteomes" id="UP000296990"/>
    </source>
</evidence>
<dbReference type="EMBL" id="MK721196">
    <property type="protein sequence ID" value="QBZ69523.1"/>
    <property type="molecule type" value="Genomic_DNA"/>
</dbReference>
<sequence length="129" mass="14738">MQDIKVGDLVEVIKNSSGAYKGKSERFKAGDKAIVSEVIGFNVRIYDEVIGDRCYGNLIGKSEIKKVEPTPELTEHEEESLLRLAECIQNKDNRLSNIQQFKNIIKLKEEEIEKFQKKSKKAPKKLLTK</sequence>
<dbReference type="RefSeq" id="YP_009908838.1">
    <property type="nucleotide sequence ID" value="NC_049933.1"/>
</dbReference>